<gene>
    <name evidence="2" type="ORF">THAOC_27517</name>
</gene>
<sequence length="72" mass="7279">RKSEGIESLMEEPGQLVLAPIPRRKAGGDSEAGEGGQDDESGTDGESSSGSDDEDSDSSQESSSEGSGSESD</sequence>
<name>K0S2I1_THAOC</name>
<accession>K0S2I1</accession>
<feature type="compositionally biased region" description="Low complexity" evidence="1">
    <location>
        <begin position="59"/>
        <end position="72"/>
    </location>
</feature>
<dbReference type="EMBL" id="AGNL01038487">
    <property type="protein sequence ID" value="EJK53107.1"/>
    <property type="molecule type" value="Genomic_DNA"/>
</dbReference>
<evidence type="ECO:0000313" key="2">
    <source>
        <dbReference type="EMBL" id="EJK53107.1"/>
    </source>
</evidence>
<keyword evidence="3" id="KW-1185">Reference proteome</keyword>
<evidence type="ECO:0000313" key="3">
    <source>
        <dbReference type="Proteomes" id="UP000266841"/>
    </source>
</evidence>
<feature type="non-terminal residue" evidence="2">
    <location>
        <position position="1"/>
    </location>
</feature>
<feature type="region of interest" description="Disordered" evidence="1">
    <location>
        <begin position="1"/>
        <end position="72"/>
    </location>
</feature>
<evidence type="ECO:0000256" key="1">
    <source>
        <dbReference type="SAM" id="MobiDB-lite"/>
    </source>
</evidence>
<organism evidence="2 3">
    <name type="scientific">Thalassiosira oceanica</name>
    <name type="common">Marine diatom</name>
    <dbReference type="NCBI Taxonomy" id="159749"/>
    <lineage>
        <taxon>Eukaryota</taxon>
        <taxon>Sar</taxon>
        <taxon>Stramenopiles</taxon>
        <taxon>Ochrophyta</taxon>
        <taxon>Bacillariophyta</taxon>
        <taxon>Coscinodiscophyceae</taxon>
        <taxon>Thalassiosirophycidae</taxon>
        <taxon>Thalassiosirales</taxon>
        <taxon>Thalassiosiraceae</taxon>
        <taxon>Thalassiosira</taxon>
    </lineage>
</organism>
<reference evidence="2 3" key="1">
    <citation type="journal article" date="2012" name="Genome Biol.">
        <title>Genome and low-iron response of an oceanic diatom adapted to chronic iron limitation.</title>
        <authorList>
            <person name="Lommer M."/>
            <person name="Specht M."/>
            <person name="Roy A.S."/>
            <person name="Kraemer L."/>
            <person name="Andreson R."/>
            <person name="Gutowska M.A."/>
            <person name="Wolf J."/>
            <person name="Bergner S.V."/>
            <person name="Schilhabel M.B."/>
            <person name="Klostermeier U.C."/>
            <person name="Beiko R.G."/>
            <person name="Rosenstiel P."/>
            <person name="Hippler M."/>
            <person name="Laroche J."/>
        </authorList>
    </citation>
    <scope>NUCLEOTIDE SEQUENCE [LARGE SCALE GENOMIC DNA]</scope>
    <source>
        <strain evidence="2 3">CCMP1005</strain>
    </source>
</reference>
<dbReference type="Proteomes" id="UP000266841">
    <property type="component" value="Unassembled WGS sequence"/>
</dbReference>
<protein>
    <submittedName>
        <fullName evidence="2">Uncharacterized protein</fullName>
    </submittedName>
</protein>
<dbReference type="AlphaFoldDB" id="K0S2I1"/>
<dbReference type="OrthoDB" id="18412at2759"/>
<proteinExistence type="predicted"/>
<comment type="caution">
    <text evidence="2">The sequence shown here is derived from an EMBL/GenBank/DDBJ whole genome shotgun (WGS) entry which is preliminary data.</text>
</comment>